<reference evidence="1 2" key="1">
    <citation type="journal article" date="2017" name="Curr. Biol.">
        <title>Genome architecture and evolution of a unichromosomal asexual nematode.</title>
        <authorList>
            <person name="Fradin H."/>
            <person name="Zegar C."/>
            <person name="Gutwein M."/>
            <person name="Lucas J."/>
            <person name="Kovtun M."/>
            <person name="Corcoran D."/>
            <person name="Baugh L.R."/>
            <person name="Kiontke K."/>
            <person name="Gunsalus K."/>
            <person name="Fitch D.H."/>
            <person name="Piano F."/>
        </authorList>
    </citation>
    <scope>NUCLEOTIDE SEQUENCE [LARGE SCALE GENOMIC DNA]</scope>
    <source>
        <strain evidence="1">PF1309</strain>
    </source>
</reference>
<keyword evidence="2" id="KW-1185">Reference proteome</keyword>
<name>A0A2A2K137_9BILA</name>
<dbReference type="OrthoDB" id="5776189at2759"/>
<protein>
    <submittedName>
        <fullName evidence="1">Uncharacterized protein</fullName>
    </submittedName>
</protein>
<sequence>MTIVKLKLISSDLTEKEREKIEKFLVRNRPPTVLRKLFSHHDKQKIHEFMKKRDIEGVLRLVQERLDELPEKDREIAIKYMNIKARE</sequence>
<dbReference type="Proteomes" id="UP000218231">
    <property type="component" value="Unassembled WGS sequence"/>
</dbReference>
<dbReference type="EMBL" id="LIAE01009884">
    <property type="protein sequence ID" value="PAV67736.1"/>
    <property type="molecule type" value="Genomic_DNA"/>
</dbReference>
<gene>
    <name evidence="1" type="ORF">WR25_04241</name>
</gene>
<accession>A0A2A2K137</accession>
<dbReference type="AlphaFoldDB" id="A0A2A2K137"/>
<evidence type="ECO:0000313" key="1">
    <source>
        <dbReference type="EMBL" id="PAV67736.1"/>
    </source>
</evidence>
<organism evidence="1 2">
    <name type="scientific">Diploscapter pachys</name>
    <dbReference type="NCBI Taxonomy" id="2018661"/>
    <lineage>
        <taxon>Eukaryota</taxon>
        <taxon>Metazoa</taxon>
        <taxon>Ecdysozoa</taxon>
        <taxon>Nematoda</taxon>
        <taxon>Chromadorea</taxon>
        <taxon>Rhabditida</taxon>
        <taxon>Rhabditina</taxon>
        <taxon>Rhabditomorpha</taxon>
        <taxon>Rhabditoidea</taxon>
        <taxon>Rhabditidae</taxon>
        <taxon>Diploscapter</taxon>
    </lineage>
</organism>
<evidence type="ECO:0000313" key="2">
    <source>
        <dbReference type="Proteomes" id="UP000218231"/>
    </source>
</evidence>
<comment type="caution">
    <text evidence="1">The sequence shown here is derived from an EMBL/GenBank/DDBJ whole genome shotgun (WGS) entry which is preliminary data.</text>
</comment>
<proteinExistence type="predicted"/>